<dbReference type="EMBL" id="MCGE01000008">
    <property type="protein sequence ID" value="ORZ19023.1"/>
    <property type="molecule type" value="Genomic_DNA"/>
</dbReference>
<sequence length="562" mass="62648">MKSTWFLLFCTLYAILLGVAGKAKNIQLQPTYTTPKNIAFGAFVPGSSHVTWVLRFLDELASRGHNVTFITVDENIKYAKAYPRLKTMNTGPAKFNSNEVMTEMGAHPKILDLLPAFFKLMVPTWDQSYQAVINTVDMTGVDLLICDHFSDGCMDASFTKELPLIVTSTMAMYPDAGAAYINNNMATMTELTTVKQSIYTRFYNKFILPLTVFPTIKPHLDTLAQIKRDNGLVDSFYHTSPDEKSKHALKIVSTTFGLEVPRAVGPLVELVGPVLSADYSPLDASFDAYLSTRHRVVYVAFGQHAKPDMNDVKRVLTSLIQQREKGHIDGIIWSSRSASPATFPRSITSSLSGKSYDIASLFDTNGNNKKGDLTDDIYISKWSPQMALLLHPSVTVFVSHGGANSVVESLYSGTRVIFYPFFGDQPGNAKQYSSIGLSEYFDYQTDEVEIDRRVEKVILDKEGSYQQTVKRYQALVQIHSKASPSRAADLVEEAAFSSEGRFLPQREDVGQSLSFLKRHNLDIYGIVLLVVGITLTLLSKGVLKLARFCYKGYRVQQKTKTL</sequence>
<dbReference type="OrthoDB" id="5835829at2759"/>
<dbReference type="Gene3D" id="3.40.50.2000">
    <property type="entry name" value="Glycogen Phosphorylase B"/>
    <property type="match status" value="2"/>
</dbReference>
<evidence type="ECO:0000256" key="1">
    <source>
        <dbReference type="ARBA" id="ARBA00022676"/>
    </source>
</evidence>
<proteinExistence type="inferred from homology"/>
<reference evidence="6 7" key="1">
    <citation type="submission" date="2016-07" db="EMBL/GenBank/DDBJ databases">
        <title>Pervasive Adenine N6-methylation of Active Genes in Fungi.</title>
        <authorList>
            <consortium name="DOE Joint Genome Institute"/>
            <person name="Mondo S.J."/>
            <person name="Dannebaum R.O."/>
            <person name="Kuo R.C."/>
            <person name="Labutti K."/>
            <person name="Haridas S."/>
            <person name="Kuo A."/>
            <person name="Salamov A."/>
            <person name="Ahrendt S.R."/>
            <person name="Lipzen A."/>
            <person name="Sullivan W."/>
            <person name="Andreopoulos W.B."/>
            <person name="Clum A."/>
            <person name="Lindquist E."/>
            <person name="Daum C."/>
            <person name="Ramamoorthy G.K."/>
            <person name="Gryganskyi A."/>
            <person name="Culley D."/>
            <person name="Magnuson J.K."/>
            <person name="James T.Y."/>
            <person name="O'Malley M.A."/>
            <person name="Stajich J.E."/>
            <person name="Spatafora J.W."/>
            <person name="Visel A."/>
            <person name="Grigoriev I.V."/>
        </authorList>
    </citation>
    <scope>NUCLEOTIDE SEQUENCE [LARGE SCALE GENOMIC DNA]</scope>
    <source>
        <strain evidence="6 7">NRRL 1336</strain>
    </source>
</reference>
<comment type="similarity">
    <text evidence="3">Belongs to the UDP-glycosyltransferase family.</text>
</comment>
<evidence type="ECO:0000256" key="2">
    <source>
        <dbReference type="ARBA" id="ARBA00022679"/>
    </source>
</evidence>
<evidence type="ECO:0000256" key="5">
    <source>
        <dbReference type="SAM" id="SignalP"/>
    </source>
</evidence>
<dbReference type="STRING" id="90262.A0A1X2IML9"/>
<keyword evidence="4" id="KW-1133">Transmembrane helix</keyword>
<dbReference type="PANTHER" id="PTHR48043:SF145">
    <property type="entry name" value="FI06409P-RELATED"/>
    <property type="match status" value="1"/>
</dbReference>
<evidence type="ECO:0000256" key="3">
    <source>
        <dbReference type="RuleBase" id="RU003718"/>
    </source>
</evidence>
<keyword evidence="4" id="KW-0472">Membrane</keyword>
<dbReference type="InterPro" id="IPR002213">
    <property type="entry name" value="UDP_glucos_trans"/>
</dbReference>
<evidence type="ECO:0000256" key="4">
    <source>
        <dbReference type="SAM" id="Phobius"/>
    </source>
</evidence>
<keyword evidence="5" id="KW-0732">Signal</keyword>
<dbReference type="InterPro" id="IPR035595">
    <property type="entry name" value="UDP_glycos_trans_CS"/>
</dbReference>
<organism evidence="6 7">
    <name type="scientific">Absidia repens</name>
    <dbReference type="NCBI Taxonomy" id="90262"/>
    <lineage>
        <taxon>Eukaryota</taxon>
        <taxon>Fungi</taxon>
        <taxon>Fungi incertae sedis</taxon>
        <taxon>Mucoromycota</taxon>
        <taxon>Mucoromycotina</taxon>
        <taxon>Mucoromycetes</taxon>
        <taxon>Mucorales</taxon>
        <taxon>Cunninghamellaceae</taxon>
        <taxon>Absidia</taxon>
    </lineage>
</organism>
<evidence type="ECO:0000313" key="7">
    <source>
        <dbReference type="Proteomes" id="UP000193560"/>
    </source>
</evidence>
<comment type="caution">
    <text evidence="6">The sequence shown here is derived from an EMBL/GenBank/DDBJ whole genome shotgun (WGS) entry which is preliminary data.</text>
</comment>
<gene>
    <name evidence="6" type="ORF">BCR42DRAFT_349809</name>
</gene>
<accession>A0A1X2IML9</accession>
<feature type="transmembrane region" description="Helical" evidence="4">
    <location>
        <begin position="523"/>
        <end position="543"/>
    </location>
</feature>
<keyword evidence="2 3" id="KW-0808">Transferase</keyword>
<dbReference type="SUPFAM" id="SSF53756">
    <property type="entry name" value="UDP-Glycosyltransferase/glycogen phosphorylase"/>
    <property type="match status" value="1"/>
</dbReference>
<feature type="signal peptide" evidence="5">
    <location>
        <begin position="1"/>
        <end position="21"/>
    </location>
</feature>
<name>A0A1X2IML9_9FUNG</name>
<dbReference type="AlphaFoldDB" id="A0A1X2IML9"/>
<dbReference type="PANTHER" id="PTHR48043">
    <property type="entry name" value="EG:EG0003.4 PROTEIN-RELATED"/>
    <property type="match status" value="1"/>
</dbReference>
<dbReference type="InterPro" id="IPR050271">
    <property type="entry name" value="UDP-glycosyltransferase"/>
</dbReference>
<feature type="chain" id="PRO_5012823743" evidence="5">
    <location>
        <begin position="22"/>
        <end position="562"/>
    </location>
</feature>
<evidence type="ECO:0000313" key="6">
    <source>
        <dbReference type="EMBL" id="ORZ19023.1"/>
    </source>
</evidence>
<dbReference type="Proteomes" id="UP000193560">
    <property type="component" value="Unassembled WGS sequence"/>
</dbReference>
<keyword evidence="7" id="KW-1185">Reference proteome</keyword>
<dbReference type="CDD" id="cd03784">
    <property type="entry name" value="GT1_Gtf-like"/>
    <property type="match status" value="1"/>
</dbReference>
<dbReference type="GO" id="GO:0008194">
    <property type="term" value="F:UDP-glycosyltransferase activity"/>
    <property type="evidence" value="ECO:0007669"/>
    <property type="project" value="InterPro"/>
</dbReference>
<dbReference type="Pfam" id="PF00201">
    <property type="entry name" value="UDPGT"/>
    <property type="match status" value="1"/>
</dbReference>
<dbReference type="PROSITE" id="PS00375">
    <property type="entry name" value="UDPGT"/>
    <property type="match status" value="1"/>
</dbReference>
<protein>
    <submittedName>
        <fullName evidence="6">Uncharacterized protein</fullName>
    </submittedName>
</protein>
<keyword evidence="1 3" id="KW-0328">Glycosyltransferase</keyword>
<keyword evidence="4" id="KW-0812">Transmembrane</keyword>